<dbReference type="GO" id="GO:0009088">
    <property type="term" value="P:threonine biosynthetic process"/>
    <property type="evidence" value="ECO:0007669"/>
    <property type="project" value="UniProtKB-UniRule"/>
</dbReference>
<dbReference type="GO" id="GO:0003941">
    <property type="term" value="F:L-serine ammonia-lyase activity"/>
    <property type="evidence" value="ECO:0007669"/>
    <property type="project" value="TreeGrafter"/>
</dbReference>
<comment type="pathway">
    <text evidence="3 13">Amino-acid biosynthesis; L-threonine biosynthesis; L-threonine from L-aspartate: step 5/5.</text>
</comment>
<dbReference type="CDD" id="cd01563">
    <property type="entry name" value="Thr-synth_1"/>
    <property type="match status" value="1"/>
</dbReference>
<feature type="binding site" evidence="14">
    <location>
        <position position="314"/>
    </location>
    <ligand>
        <name>pyridoxal 5'-phosphate</name>
        <dbReference type="ChEBI" id="CHEBI:597326"/>
    </ligand>
</feature>
<dbReference type="GO" id="GO:0006565">
    <property type="term" value="P:L-serine catabolic process"/>
    <property type="evidence" value="ECO:0007669"/>
    <property type="project" value="TreeGrafter"/>
</dbReference>
<evidence type="ECO:0000256" key="4">
    <source>
        <dbReference type="ARBA" id="ARBA00005517"/>
    </source>
</evidence>
<gene>
    <name evidence="18" type="ORF">A5880_000991</name>
    <name evidence="17" type="ORF">A5880_003100</name>
</gene>
<evidence type="ECO:0000256" key="5">
    <source>
        <dbReference type="ARBA" id="ARBA00013028"/>
    </source>
</evidence>
<keyword evidence="10 13" id="KW-0456">Lyase</keyword>
<dbReference type="OrthoDB" id="9778118at2"/>
<dbReference type="Proteomes" id="UP000195139">
    <property type="component" value="Unassembled WGS sequence"/>
</dbReference>
<keyword evidence="9 13" id="KW-0663">Pyridoxal phosphate</keyword>
<dbReference type="PROSITE" id="PS50206">
    <property type="entry name" value="RHODANESE_3"/>
    <property type="match status" value="1"/>
</dbReference>
<dbReference type="InterPro" id="IPR036052">
    <property type="entry name" value="TrpB-like_PALP_sf"/>
</dbReference>
<dbReference type="GO" id="GO:0006567">
    <property type="term" value="P:L-threonine catabolic process"/>
    <property type="evidence" value="ECO:0007669"/>
    <property type="project" value="TreeGrafter"/>
</dbReference>
<evidence type="ECO:0000313" key="19">
    <source>
        <dbReference type="Proteomes" id="UP000195139"/>
    </source>
</evidence>
<evidence type="ECO:0000256" key="15">
    <source>
        <dbReference type="PIRSR" id="PIRSR038945-2"/>
    </source>
</evidence>
<dbReference type="InterPro" id="IPR001763">
    <property type="entry name" value="Rhodanese-like_dom"/>
</dbReference>
<evidence type="ECO:0000256" key="3">
    <source>
        <dbReference type="ARBA" id="ARBA00004979"/>
    </source>
</evidence>
<dbReference type="InterPro" id="IPR000634">
    <property type="entry name" value="Ser/Thr_deHydtase_PyrdxlP-BS"/>
</dbReference>
<evidence type="ECO:0000313" key="17">
    <source>
        <dbReference type="EMBL" id="MEI5995509.1"/>
    </source>
</evidence>
<evidence type="ECO:0000256" key="13">
    <source>
        <dbReference type="PIRNR" id="PIRNR038945"/>
    </source>
</evidence>
<dbReference type="PIRSF" id="PIRSF038945">
    <property type="entry name" value="Thr_synthase"/>
    <property type="match status" value="1"/>
</dbReference>
<dbReference type="PANTHER" id="PTHR48078">
    <property type="entry name" value="THREONINE DEHYDRATASE, MITOCHONDRIAL-RELATED"/>
    <property type="match status" value="1"/>
</dbReference>
<dbReference type="RefSeq" id="WP_086329944.1">
    <property type="nucleotide sequence ID" value="NZ_NGLE02000001.1"/>
</dbReference>
<evidence type="ECO:0000313" key="18">
    <source>
        <dbReference type="EMBL" id="OTO10307.1"/>
    </source>
</evidence>
<evidence type="ECO:0000256" key="9">
    <source>
        <dbReference type="ARBA" id="ARBA00022898"/>
    </source>
</evidence>
<evidence type="ECO:0000256" key="12">
    <source>
        <dbReference type="NCBIfam" id="TIGR00260"/>
    </source>
</evidence>
<evidence type="ECO:0000256" key="8">
    <source>
        <dbReference type="ARBA" id="ARBA00022697"/>
    </source>
</evidence>
<proteinExistence type="inferred from homology"/>
<dbReference type="PANTHER" id="PTHR48078:SF6">
    <property type="entry name" value="L-THREONINE DEHYDRATASE CATABOLIC TDCB"/>
    <property type="match status" value="1"/>
</dbReference>
<dbReference type="Gene3D" id="3.40.50.1100">
    <property type="match status" value="2"/>
</dbReference>
<dbReference type="AlphaFoldDB" id="A0A242CJ79"/>
<comment type="caution">
    <text evidence="18">The sequence shown here is derived from an EMBL/GenBank/DDBJ whole genome shotgun (WGS) entry which is preliminary data.</text>
</comment>
<dbReference type="UniPathway" id="UPA00050">
    <property type="reaction ID" value="UER00065"/>
</dbReference>
<dbReference type="InterPro" id="IPR050147">
    <property type="entry name" value="Ser/Thr_Dehydratase"/>
</dbReference>
<feature type="modified residue" description="N6-(pyridoxal phosphate)lysine" evidence="15">
    <location>
        <position position="59"/>
    </location>
</feature>
<comment type="cofactor">
    <cofactor evidence="1 13 14">
        <name>pyridoxal 5'-phosphate</name>
        <dbReference type="ChEBI" id="CHEBI:597326"/>
    </cofactor>
</comment>
<comment type="similarity">
    <text evidence="4 13">Belongs to the threonine synthase family.</text>
</comment>
<dbReference type="Pfam" id="PF00291">
    <property type="entry name" value="PALP"/>
    <property type="match status" value="1"/>
</dbReference>
<keyword evidence="19" id="KW-1185">Reference proteome</keyword>
<reference evidence="18" key="1">
    <citation type="submission" date="2017-05" db="EMBL/GenBank/DDBJ databases">
        <title>The Genome Sequence of Enterococcus sp. 4G2_DIV0659.</title>
        <authorList>
            <consortium name="The Broad Institute Genomics Platform"/>
            <consortium name="The Broad Institute Genomic Center for Infectious Diseases"/>
            <person name="Earl A."/>
            <person name="Manson A."/>
            <person name="Schwartman J."/>
            <person name="Gilmore M."/>
            <person name="Abouelleil A."/>
            <person name="Cao P."/>
            <person name="Chapman S."/>
            <person name="Cusick C."/>
            <person name="Shea T."/>
            <person name="Young S."/>
            <person name="Neafsey D."/>
            <person name="Nusbaum C."/>
            <person name="Birren B."/>
        </authorList>
    </citation>
    <scope>NUCLEOTIDE SEQUENCE [LARGE SCALE GENOMIC DNA]</scope>
    <source>
        <strain evidence="18">4G2_DIV0659</strain>
    </source>
</reference>
<dbReference type="GO" id="GO:0004795">
    <property type="term" value="F:threonine synthase activity"/>
    <property type="evidence" value="ECO:0007669"/>
    <property type="project" value="UniProtKB-UniRule"/>
</dbReference>
<evidence type="ECO:0000256" key="2">
    <source>
        <dbReference type="ARBA" id="ARBA00003648"/>
    </source>
</evidence>
<keyword evidence="7 13" id="KW-0028">Amino-acid biosynthesis</keyword>
<dbReference type="NCBIfam" id="TIGR00260">
    <property type="entry name" value="thrC"/>
    <property type="match status" value="1"/>
</dbReference>
<evidence type="ECO:0000256" key="7">
    <source>
        <dbReference type="ARBA" id="ARBA00022605"/>
    </source>
</evidence>
<evidence type="ECO:0000256" key="14">
    <source>
        <dbReference type="PIRSR" id="PIRSR038945-1"/>
    </source>
</evidence>
<dbReference type="GO" id="GO:0009097">
    <property type="term" value="P:isoleucine biosynthetic process"/>
    <property type="evidence" value="ECO:0007669"/>
    <property type="project" value="TreeGrafter"/>
</dbReference>
<protein>
    <recommendedName>
        <fullName evidence="6 12">Threonine synthase</fullName>
        <ecNumber evidence="5 12">4.2.3.1</ecNumber>
    </recommendedName>
</protein>
<evidence type="ECO:0000256" key="6">
    <source>
        <dbReference type="ARBA" id="ARBA00018679"/>
    </source>
</evidence>
<evidence type="ECO:0000256" key="11">
    <source>
        <dbReference type="ARBA" id="ARBA00049144"/>
    </source>
</evidence>
<feature type="binding site" evidence="14">
    <location>
        <begin position="185"/>
        <end position="189"/>
    </location>
    <ligand>
        <name>pyridoxal 5'-phosphate</name>
        <dbReference type="ChEBI" id="CHEBI:597326"/>
    </ligand>
</feature>
<name>A0A242CJ79_9ENTE</name>
<dbReference type="GO" id="GO:0004794">
    <property type="term" value="F:threonine deaminase activity"/>
    <property type="evidence" value="ECO:0007669"/>
    <property type="project" value="TreeGrafter"/>
</dbReference>
<sequence>MYEGLLKQYKEYLPITDKTPMISLAEGNTPLIPLHSLSKELGINLYGKYEGLNPTGSFKDRGMVMAVAKAVEEGAKAIVCASTGNTSAAAAAYATRAGVKAYVVIPDGKIAMGKLAQAIIYGADIISIPGNFDEALKAVRDIAKTEAVALVNSVNPYRLEGQKTAAFEVCEQLGKAPDVLAIPVGNAGNISAYWKGFKEWHDKEGTLLPRMHGFEAEGAAAIVKGEVIEQPETIATAIRIGNPASWKLAEAARDESNGYIDSVTDEEILEAYRKVAAQDGVFVEPGSAASLAGVIQHVKNGKIKQGETVVTVFTGNGLKDPDTAINATDVKISKMSDLEEMRMHLRNGVSEL</sequence>
<dbReference type="PROSITE" id="PS00165">
    <property type="entry name" value="DEHYDRATASE_SER_THR"/>
    <property type="match status" value="1"/>
</dbReference>
<evidence type="ECO:0000256" key="10">
    <source>
        <dbReference type="ARBA" id="ARBA00023239"/>
    </source>
</evidence>
<dbReference type="FunFam" id="3.40.50.1100:FF:000014">
    <property type="entry name" value="Threonine synthase"/>
    <property type="match status" value="1"/>
</dbReference>
<dbReference type="EC" id="4.2.3.1" evidence="5 12"/>
<dbReference type="InterPro" id="IPR004450">
    <property type="entry name" value="Thr_synthase-like"/>
</dbReference>
<evidence type="ECO:0000259" key="16">
    <source>
        <dbReference type="PROSITE" id="PS50206"/>
    </source>
</evidence>
<comment type="function">
    <text evidence="2 13">Catalyzes the gamma-elimination of phosphate from L-phosphohomoserine and the beta-addition of water to produce L-threonine.</text>
</comment>
<dbReference type="EMBL" id="NGLE01000001">
    <property type="protein sequence ID" value="OTO10307.1"/>
    <property type="molecule type" value="Genomic_DNA"/>
</dbReference>
<keyword evidence="8 13" id="KW-0791">Threonine biosynthesis</keyword>
<organism evidence="18">
    <name type="scientific">Candidatus Enterococcus mansonii</name>
    <dbReference type="NCBI Taxonomy" id="1834181"/>
    <lineage>
        <taxon>Bacteria</taxon>
        <taxon>Bacillati</taxon>
        <taxon>Bacillota</taxon>
        <taxon>Bacilli</taxon>
        <taxon>Lactobacillales</taxon>
        <taxon>Enterococcaceae</taxon>
        <taxon>Enterococcus</taxon>
    </lineage>
</organism>
<dbReference type="EMBL" id="NGLE02000001">
    <property type="protein sequence ID" value="MEI5995509.1"/>
    <property type="molecule type" value="Genomic_DNA"/>
</dbReference>
<accession>A0A242CJ79</accession>
<reference evidence="17 19" key="2">
    <citation type="submission" date="2018-07" db="EMBL/GenBank/DDBJ databases">
        <title>The Genome Sequence of Enterococcus sp. DIV0659b.</title>
        <authorList>
            <consortium name="The Broad Institute Genomics Platform"/>
            <consortium name="The Broad Institute Genomic Center for Infectious Diseases"/>
            <person name="Earl A."/>
            <person name="Manson A."/>
            <person name="Schwartman J."/>
            <person name="Gilmore M."/>
            <person name="Abouelleil A."/>
            <person name="Cao P."/>
            <person name="Chapman S."/>
            <person name="Cusick C."/>
            <person name="Shea T."/>
            <person name="Young S."/>
            <person name="Neafsey D."/>
            <person name="Nusbaum C."/>
            <person name="Birren B."/>
        </authorList>
    </citation>
    <scope>NUCLEOTIDE SEQUENCE [LARGE SCALE GENOMIC DNA]</scope>
    <source>
        <strain evidence="17 19">4G2_DIV0659</strain>
    </source>
</reference>
<dbReference type="InterPro" id="IPR026260">
    <property type="entry name" value="Thr_Synthase_bac/arc"/>
</dbReference>
<comment type="catalytic activity">
    <reaction evidence="11 13">
        <text>O-phospho-L-homoserine + H2O = L-threonine + phosphate</text>
        <dbReference type="Rhea" id="RHEA:10840"/>
        <dbReference type="ChEBI" id="CHEBI:15377"/>
        <dbReference type="ChEBI" id="CHEBI:43474"/>
        <dbReference type="ChEBI" id="CHEBI:57590"/>
        <dbReference type="ChEBI" id="CHEBI:57926"/>
        <dbReference type="EC" id="4.2.3.1"/>
    </reaction>
</comment>
<dbReference type="GO" id="GO:0030170">
    <property type="term" value="F:pyridoxal phosphate binding"/>
    <property type="evidence" value="ECO:0007669"/>
    <property type="project" value="InterPro"/>
</dbReference>
<dbReference type="InterPro" id="IPR001926">
    <property type="entry name" value="TrpB-like_PALP"/>
</dbReference>
<feature type="binding site" evidence="14">
    <location>
        <position position="85"/>
    </location>
    <ligand>
        <name>pyridoxal 5'-phosphate</name>
        <dbReference type="ChEBI" id="CHEBI:597326"/>
    </ligand>
</feature>
<dbReference type="STRING" id="1834181.A5880_000991"/>
<evidence type="ECO:0000256" key="1">
    <source>
        <dbReference type="ARBA" id="ARBA00001933"/>
    </source>
</evidence>
<dbReference type="SUPFAM" id="SSF53686">
    <property type="entry name" value="Tryptophan synthase beta subunit-like PLP-dependent enzymes"/>
    <property type="match status" value="1"/>
</dbReference>
<feature type="domain" description="Rhodanese" evidence="16">
    <location>
        <begin position="78"/>
        <end position="121"/>
    </location>
</feature>